<dbReference type="Proteomes" id="UP000320390">
    <property type="component" value="Chromosome"/>
</dbReference>
<evidence type="ECO:0000256" key="1">
    <source>
        <dbReference type="SAM" id="MobiDB-lite"/>
    </source>
</evidence>
<feature type="compositionally biased region" description="Low complexity" evidence="1">
    <location>
        <begin position="79"/>
        <end position="108"/>
    </location>
</feature>
<protein>
    <recommendedName>
        <fullName evidence="2">Transposase zinc-binding domain-containing protein</fullName>
    </recommendedName>
</protein>
<keyword evidence="4" id="KW-1185">Reference proteome</keyword>
<evidence type="ECO:0000313" key="4">
    <source>
        <dbReference type="Proteomes" id="UP000320390"/>
    </source>
</evidence>
<sequence>MVPFSCKGRTFCSSCGGRQMAQTAAHLVDRVFADVDVCQWVLTVPQRLRLAMAMNAELSREVTRAHIRAVSASYERRGQVTLDRQQQQVQGDPEGDPAEAAAPVPSSPVRLDIGAANSTQRSESSLGISVHFESLDPIEPGLPLDAIGVWRNAASADPGGARGIAFCGADS</sequence>
<dbReference type="AlphaFoldDB" id="A0A518EUN0"/>
<gene>
    <name evidence="3" type="ORF">Poly30_33360</name>
</gene>
<feature type="domain" description="Transposase zinc-binding" evidence="2">
    <location>
        <begin position="2"/>
        <end position="44"/>
    </location>
</feature>
<dbReference type="OrthoDB" id="1390421at2"/>
<organism evidence="3 4">
    <name type="scientific">Saltatorellus ferox</name>
    <dbReference type="NCBI Taxonomy" id="2528018"/>
    <lineage>
        <taxon>Bacteria</taxon>
        <taxon>Pseudomonadati</taxon>
        <taxon>Planctomycetota</taxon>
        <taxon>Planctomycetia</taxon>
        <taxon>Planctomycetia incertae sedis</taxon>
        <taxon>Saltatorellus</taxon>
    </lineage>
</organism>
<evidence type="ECO:0000313" key="3">
    <source>
        <dbReference type="EMBL" id="QDV07803.1"/>
    </source>
</evidence>
<proteinExistence type="predicted"/>
<evidence type="ECO:0000259" key="2">
    <source>
        <dbReference type="Pfam" id="PF14319"/>
    </source>
</evidence>
<dbReference type="Pfam" id="PF14319">
    <property type="entry name" value="Zn_Tnp_IS91"/>
    <property type="match status" value="1"/>
</dbReference>
<accession>A0A518EUN0</accession>
<feature type="region of interest" description="Disordered" evidence="1">
    <location>
        <begin position="78"/>
        <end position="108"/>
    </location>
</feature>
<dbReference type="InterPro" id="IPR026889">
    <property type="entry name" value="Zn_Tnp"/>
</dbReference>
<dbReference type="EMBL" id="CP036434">
    <property type="protein sequence ID" value="QDV07803.1"/>
    <property type="molecule type" value="Genomic_DNA"/>
</dbReference>
<reference evidence="3 4" key="1">
    <citation type="submission" date="2019-02" db="EMBL/GenBank/DDBJ databases">
        <title>Deep-cultivation of Planctomycetes and their phenomic and genomic characterization uncovers novel biology.</title>
        <authorList>
            <person name="Wiegand S."/>
            <person name="Jogler M."/>
            <person name="Boedeker C."/>
            <person name="Pinto D."/>
            <person name="Vollmers J."/>
            <person name="Rivas-Marin E."/>
            <person name="Kohn T."/>
            <person name="Peeters S.H."/>
            <person name="Heuer A."/>
            <person name="Rast P."/>
            <person name="Oberbeckmann S."/>
            <person name="Bunk B."/>
            <person name="Jeske O."/>
            <person name="Meyerdierks A."/>
            <person name="Storesund J.E."/>
            <person name="Kallscheuer N."/>
            <person name="Luecker S."/>
            <person name="Lage O.M."/>
            <person name="Pohl T."/>
            <person name="Merkel B.J."/>
            <person name="Hornburger P."/>
            <person name="Mueller R.-W."/>
            <person name="Bruemmer F."/>
            <person name="Labrenz M."/>
            <person name="Spormann A.M."/>
            <person name="Op den Camp H."/>
            <person name="Overmann J."/>
            <person name="Amann R."/>
            <person name="Jetten M.S.M."/>
            <person name="Mascher T."/>
            <person name="Medema M.H."/>
            <person name="Devos D.P."/>
            <person name="Kaster A.-K."/>
            <person name="Ovreas L."/>
            <person name="Rohde M."/>
            <person name="Galperin M.Y."/>
            <person name="Jogler C."/>
        </authorList>
    </citation>
    <scope>NUCLEOTIDE SEQUENCE [LARGE SCALE GENOMIC DNA]</scope>
    <source>
        <strain evidence="3 4">Poly30</strain>
    </source>
</reference>
<name>A0A518EUN0_9BACT</name>